<keyword evidence="3 6" id="KW-0812">Transmembrane</keyword>
<name>A0A9N8ZNN9_9GLOM</name>
<keyword evidence="4 6" id="KW-1133">Transmembrane helix</keyword>
<feature type="transmembrane region" description="Helical" evidence="6">
    <location>
        <begin position="53"/>
        <end position="76"/>
    </location>
</feature>
<dbReference type="GO" id="GO:0005886">
    <property type="term" value="C:plasma membrane"/>
    <property type="evidence" value="ECO:0007669"/>
    <property type="project" value="TreeGrafter"/>
</dbReference>
<protein>
    <submittedName>
        <fullName evidence="7">10427_t:CDS:1</fullName>
    </submittedName>
</protein>
<feature type="transmembrane region" description="Helical" evidence="6">
    <location>
        <begin position="219"/>
        <end position="242"/>
    </location>
</feature>
<comment type="caution">
    <text evidence="7">The sequence shown here is derived from an EMBL/GenBank/DDBJ whole genome shotgun (WGS) entry which is preliminary data.</text>
</comment>
<dbReference type="PANTHER" id="PTHR23501">
    <property type="entry name" value="MAJOR FACILITATOR SUPERFAMILY"/>
    <property type="match status" value="1"/>
</dbReference>
<evidence type="ECO:0000313" key="8">
    <source>
        <dbReference type="Proteomes" id="UP000789831"/>
    </source>
</evidence>
<comment type="subcellular location">
    <subcellularLocation>
        <location evidence="1">Endomembrane system</location>
        <topology evidence="1">Multi-pass membrane protein</topology>
    </subcellularLocation>
</comment>
<evidence type="ECO:0000256" key="2">
    <source>
        <dbReference type="ARBA" id="ARBA00022448"/>
    </source>
</evidence>
<dbReference type="InterPro" id="IPR010573">
    <property type="entry name" value="MFS_Str1/Tri12-like"/>
</dbReference>
<dbReference type="PANTHER" id="PTHR23501:SF191">
    <property type="entry name" value="VACUOLAR BASIC AMINO ACID TRANSPORTER 4"/>
    <property type="match status" value="1"/>
</dbReference>
<proteinExistence type="predicted"/>
<feature type="transmembrane region" description="Helical" evidence="6">
    <location>
        <begin position="88"/>
        <end position="110"/>
    </location>
</feature>
<keyword evidence="8" id="KW-1185">Reference proteome</keyword>
<dbReference type="Gene3D" id="1.20.1250.20">
    <property type="entry name" value="MFS general substrate transporter like domains"/>
    <property type="match status" value="1"/>
</dbReference>
<dbReference type="OrthoDB" id="10021397at2759"/>
<reference evidence="7" key="1">
    <citation type="submission" date="2021-06" db="EMBL/GenBank/DDBJ databases">
        <authorList>
            <person name="Kallberg Y."/>
            <person name="Tangrot J."/>
            <person name="Rosling A."/>
        </authorList>
    </citation>
    <scope>NUCLEOTIDE SEQUENCE</scope>
    <source>
        <strain evidence="7">MT106</strain>
    </source>
</reference>
<dbReference type="SUPFAM" id="SSF103473">
    <property type="entry name" value="MFS general substrate transporter"/>
    <property type="match status" value="1"/>
</dbReference>
<keyword evidence="5 6" id="KW-0472">Membrane</keyword>
<evidence type="ECO:0000256" key="4">
    <source>
        <dbReference type="ARBA" id="ARBA00022989"/>
    </source>
</evidence>
<dbReference type="Proteomes" id="UP000789831">
    <property type="component" value="Unassembled WGS sequence"/>
</dbReference>
<evidence type="ECO:0000256" key="1">
    <source>
        <dbReference type="ARBA" id="ARBA00004127"/>
    </source>
</evidence>
<evidence type="ECO:0000256" key="5">
    <source>
        <dbReference type="ARBA" id="ARBA00023136"/>
    </source>
</evidence>
<sequence length="322" mass="34919">MFFLRLPFKLTSFREKLARIDYLGSTLIIMIVVAILLPTSWGGTTYAWNSAPVISLYCTAVVLIAIFIFIELRIAAEPIVPGHIFKSITVCAVYITNFFTGAAFFSIIFYGPLYYQAIHGQSATNSGLKLLPLMLGLVVFSMLSGAAVTKVPGGYRTFIWLGTMLVVVGEGLLSTFNQHTSGVAQIFYLLIIGIGLGCELQMCLLAVQSASAKEDMAIVTGLAGFFQSIGGGIGVAVASAIFSNGIKSHLLKEVSPELLNRISDVMILPEPVYSQIIQVYVLSLQSVFRANIPFAGIAFVSSLFIRKHELVDLKESQQHMAA</sequence>
<dbReference type="GO" id="GO:0022857">
    <property type="term" value="F:transmembrane transporter activity"/>
    <property type="evidence" value="ECO:0007669"/>
    <property type="project" value="InterPro"/>
</dbReference>
<accession>A0A9N8ZNN9</accession>
<dbReference type="InterPro" id="IPR036259">
    <property type="entry name" value="MFS_trans_sf"/>
</dbReference>
<dbReference type="Pfam" id="PF06609">
    <property type="entry name" value="TRI12"/>
    <property type="match status" value="1"/>
</dbReference>
<feature type="transmembrane region" description="Helical" evidence="6">
    <location>
        <begin position="186"/>
        <end position="207"/>
    </location>
</feature>
<evidence type="ECO:0000256" key="6">
    <source>
        <dbReference type="SAM" id="Phobius"/>
    </source>
</evidence>
<feature type="transmembrane region" description="Helical" evidence="6">
    <location>
        <begin position="130"/>
        <end position="148"/>
    </location>
</feature>
<dbReference type="AlphaFoldDB" id="A0A9N8ZNN9"/>
<feature type="transmembrane region" description="Helical" evidence="6">
    <location>
        <begin position="155"/>
        <end position="174"/>
    </location>
</feature>
<evidence type="ECO:0000256" key="3">
    <source>
        <dbReference type="ARBA" id="ARBA00022692"/>
    </source>
</evidence>
<dbReference type="GO" id="GO:0012505">
    <property type="term" value="C:endomembrane system"/>
    <property type="evidence" value="ECO:0007669"/>
    <property type="project" value="UniProtKB-SubCell"/>
</dbReference>
<keyword evidence="2" id="KW-0813">Transport</keyword>
<feature type="transmembrane region" description="Helical" evidence="6">
    <location>
        <begin position="20"/>
        <end position="41"/>
    </location>
</feature>
<gene>
    <name evidence="7" type="ORF">AGERDE_LOCUS4294</name>
</gene>
<dbReference type="EMBL" id="CAJVPL010000481">
    <property type="protein sequence ID" value="CAG8501976.1"/>
    <property type="molecule type" value="Genomic_DNA"/>
</dbReference>
<organism evidence="7 8">
    <name type="scientific">Ambispora gerdemannii</name>
    <dbReference type="NCBI Taxonomy" id="144530"/>
    <lineage>
        <taxon>Eukaryota</taxon>
        <taxon>Fungi</taxon>
        <taxon>Fungi incertae sedis</taxon>
        <taxon>Mucoromycota</taxon>
        <taxon>Glomeromycotina</taxon>
        <taxon>Glomeromycetes</taxon>
        <taxon>Archaeosporales</taxon>
        <taxon>Ambisporaceae</taxon>
        <taxon>Ambispora</taxon>
    </lineage>
</organism>
<evidence type="ECO:0000313" key="7">
    <source>
        <dbReference type="EMBL" id="CAG8501976.1"/>
    </source>
</evidence>